<proteinExistence type="predicted"/>
<dbReference type="EMBL" id="QRCM01000001">
    <property type="protein sequence ID" value="TXG90894.1"/>
    <property type="molecule type" value="Genomic_DNA"/>
</dbReference>
<dbReference type="InterPro" id="IPR008136">
    <property type="entry name" value="CinA_C"/>
</dbReference>
<dbReference type="Pfam" id="PF02464">
    <property type="entry name" value="CinA"/>
    <property type="match status" value="1"/>
</dbReference>
<dbReference type="Proteomes" id="UP000471120">
    <property type="component" value="Unassembled WGS sequence"/>
</dbReference>
<dbReference type="SUPFAM" id="SSF142433">
    <property type="entry name" value="CinA-like"/>
    <property type="match status" value="1"/>
</dbReference>
<evidence type="ECO:0000259" key="1">
    <source>
        <dbReference type="Pfam" id="PF02464"/>
    </source>
</evidence>
<reference evidence="2 3" key="1">
    <citation type="submission" date="2018-07" db="EMBL/GenBank/DDBJ databases">
        <title>Genome sequence of Rhodococcus rhodnii ATCC 35071 from Rhodnius prolixus.</title>
        <authorList>
            <person name="Patel V."/>
            <person name="Vogel K.J."/>
        </authorList>
    </citation>
    <scope>NUCLEOTIDE SEQUENCE [LARGE SCALE GENOMIC DNA]</scope>
    <source>
        <strain evidence="2 3">ATCC 35071</strain>
    </source>
</reference>
<accession>A0A6P2CDR3</accession>
<dbReference type="RefSeq" id="WP_010837620.1">
    <property type="nucleotide sequence ID" value="NZ_QRCM01000001.1"/>
</dbReference>
<feature type="domain" description="CinA C-terminal" evidence="1">
    <location>
        <begin position="12"/>
        <end position="160"/>
    </location>
</feature>
<sequence>MTDPLLGAVPAASDVVAALTRDGATVAAAESLTAGLLTATLASVPGASAVLRGGLVVYATDLKASLAGVEADALAADGPVAESAARALATGARERCGAHWGVGTTGVAGPDPQDGHPVGTVFVAVAGPDDVVVRRLALDGSRWQIRIGTVSCAVSMLLDRMLGGGAR</sequence>
<evidence type="ECO:0000313" key="2">
    <source>
        <dbReference type="EMBL" id="TXG90894.1"/>
    </source>
</evidence>
<comment type="caution">
    <text evidence="2">The sequence shown here is derived from an EMBL/GenBank/DDBJ whole genome shotgun (WGS) entry which is preliminary data.</text>
</comment>
<keyword evidence="2" id="KW-0378">Hydrolase</keyword>
<dbReference type="GO" id="GO:0016787">
    <property type="term" value="F:hydrolase activity"/>
    <property type="evidence" value="ECO:0007669"/>
    <property type="project" value="UniProtKB-KW"/>
</dbReference>
<name>A0A6P2CDR3_9NOCA</name>
<dbReference type="NCBIfam" id="TIGR00199">
    <property type="entry name" value="PncC_domain"/>
    <property type="match status" value="1"/>
</dbReference>
<dbReference type="Gene3D" id="3.90.950.20">
    <property type="entry name" value="CinA-like"/>
    <property type="match status" value="1"/>
</dbReference>
<organism evidence="2 3">
    <name type="scientific">Rhodococcus rhodnii</name>
    <dbReference type="NCBI Taxonomy" id="38312"/>
    <lineage>
        <taxon>Bacteria</taxon>
        <taxon>Bacillati</taxon>
        <taxon>Actinomycetota</taxon>
        <taxon>Actinomycetes</taxon>
        <taxon>Mycobacteriales</taxon>
        <taxon>Nocardiaceae</taxon>
        <taxon>Rhodococcus</taxon>
    </lineage>
</organism>
<gene>
    <name evidence="2" type="ORF">DW322_12500</name>
</gene>
<dbReference type="InterPro" id="IPR036653">
    <property type="entry name" value="CinA-like_C"/>
</dbReference>
<protein>
    <submittedName>
        <fullName evidence="2">Nicotinamide-nucleotide amidohydrolase family protein</fullName>
    </submittedName>
</protein>
<evidence type="ECO:0000313" key="3">
    <source>
        <dbReference type="Proteomes" id="UP000471120"/>
    </source>
</evidence>
<dbReference type="AlphaFoldDB" id="A0A6P2CDR3"/>